<proteinExistence type="predicted"/>
<evidence type="ECO:0000256" key="1">
    <source>
        <dbReference type="SAM" id="SignalP"/>
    </source>
</evidence>
<sequence>MQLARACFRVLSVASVVALLGCNVGVESPDQGNGDVDGGEDEAIGTAEQTFAAFGYSSATATSGNAFQNLGTWSGNAAYIMGVTGNLRDGGNVAMYSWLGTARVFAHADSGVSVRAYGGLANPGTMITQVGYSNNSYTTTNPRVYLASTSNNRRCFLTQVINYEGSDNFASASDYIGVEKDGGSWYLHGQGKVAGYASCVQVTDYLGEAYHGIQAGSVDLGPAVTGKTCWLKGIGGILRGGVSTGVVVQYDAAQSRWEMNVSTNTQGFVECSI</sequence>
<accession>A0ABT5BPN6</accession>
<dbReference type="Proteomes" id="UP001217485">
    <property type="component" value="Unassembled WGS sequence"/>
</dbReference>
<feature type="chain" id="PRO_5045603980" description="Secreted protein" evidence="1">
    <location>
        <begin position="19"/>
        <end position="273"/>
    </location>
</feature>
<dbReference type="PROSITE" id="PS51257">
    <property type="entry name" value="PROKAR_LIPOPROTEIN"/>
    <property type="match status" value="1"/>
</dbReference>
<comment type="caution">
    <text evidence="2">The sequence shown here is derived from an EMBL/GenBank/DDBJ whole genome shotgun (WGS) entry which is preliminary data.</text>
</comment>
<keyword evidence="3" id="KW-1185">Reference proteome</keyword>
<gene>
    <name evidence="2" type="ORF">POL72_00110</name>
</gene>
<protein>
    <recommendedName>
        <fullName evidence="4">Secreted protein</fullName>
    </recommendedName>
</protein>
<evidence type="ECO:0000313" key="3">
    <source>
        <dbReference type="Proteomes" id="UP001217485"/>
    </source>
</evidence>
<keyword evidence="1" id="KW-0732">Signal</keyword>
<organism evidence="2 3">
    <name type="scientific">Sorangium atrum</name>
    <dbReference type="NCBI Taxonomy" id="2995308"/>
    <lineage>
        <taxon>Bacteria</taxon>
        <taxon>Pseudomonadati</taxon>
        <taxon>Myxococcota</taxon>
        <taxon>Polyangia</taxon>
        <taxon>Polyangiales</taxon>
        <taxon>Polyangiaceae</taxon>
        <taxon>Sorangium</taxon>
    </lineage>
</organism>
<evidence type="ECO:0000313" key="2">
    <source>
        <dbReference type="EMBL" id="MDC0676123.1"/>
    </source>
</evidence>
<name>A0ABT5BPN6_9BACT</name>
<reference evidence="2 3" key="1">
    <citation type="submission" date="2023-01" db="EMBL/GenBank/DDBJ databases">
        <title>Minimal conservation of predation-associated metabolite biosynthetic gene clusters underscores biosynthetic potential of Myxococcota including descriptions for ten novel species: Archangium lansinium sp. nov., Myxococcus landrumus sp. nov., Nannocystis bai.</title>
        <authorList>
            <person name="Ahearne A."/>
            <person name="Stevens C."/>
            <person name="Dowd S."/>
        </authorList>
    </citation>
    <scope>NUCLEOTIDE SEQUENCE [LARGE SCALE GENOMIC DNA]</scope>
    <source>
        <strain evidence="2 3">WIWO2</strain>
    </source>
</reference>
<feature type="signal peptide" evidence="1">
    <location>
        <begin position="1"/>
        <end position="18"/>
    </location>
</feature>
<dbReference type="RefSeq" id="WP_272092830.1">
    <property type="nucleotide sequence ID" value="NZ_JAQNDK010000001.1"/>
</dbReference>
<evidence type="ECO:0008006" key="4">
    <source>
        <dbReference type="Google" id="ProtNLM"/>
    </source>
</evidence>
<dbReference type="EMBL" id="JAQNDK010000001">
    <property type="protein sequence ID" value="MDC0676123.1"/>
    <property type="molecule type" value="Genomic_DNA"/>
</dbReference>